<evidence type="ECO:0000313" key="3">
    <source>
        <dbReference type="Proteomes" id="UP001209318"/>
    </source>
</evidence>
<comment type="caution">
    <text evidence="2">The sequence shown here is derived from an EMBL/GenBank/DDBJ whole genome shotgun (WGS) entry which is preliminary data.</text>
</comment>
<dbReference type="EMBL" id="JAOUSF010000003">
    <property type="protein sequence ID" value="MCU9614064.1"/>
    <property type="molecule type" value="Genomic_DNA"/>
</dbReference>
<evidence type="ECO:0000259" key="1">
    <source>
        <dbReference type="Pfam" id="PF13280"/>
    </source>
</evidence>
<evidence type="ECO:0000313" key="2">
    <source>
        <dbReference type="EMBL" id="MCU9614064.1"/>
    </source>
</evidence>
<dbReference type="AlphaFoldDB" id="A0AAE3LR09"/>
<organism evidence="2 3">
    <name type="scientific">Perspicuibacillus lycopersici</name>
    <dbReference type="NCBI Taxonomy" id="1325689"/>
    <lineage>
        <taxon>Bacteria</taxon>
        <taxon>Bacillati</taxon>
        <taxon>Bacillota</taxon>
        <taxon>Bacilli</taxon>
        <taxon>Bacillales</taxon>
        <taxon>Bacillaceae</taxon>
        <taxon>Perspicuibacillus</taxon>
    </lineage>
</organism>
<reference evidence="2" key="1">
    <citation type="submission" date="2022-10" db="EMBL/GenBank/DDBJ databases">
        <title>Description of Fervidibacillus gen. nov. in the family Fervidibacillaceae fam. nov. with two species, Fervidibacillus albus sp. nov., and Fervidibacillus halotolerans sp. nov., isolated from tidal flat sediments.</title>
        <authorList>
            <person name="Kwon K.K."/>
            <person name="Yang S.-H."/>
        </authorList>
    </citation>
    <scope>NUCLEOTIDE SEQUENCE</scope>
    <source>
        <strain evidence="2">JCM 19140</strain>
    </source>
</reference>
<dbReference type="RefSeq" id="WP_263073300.1">
    <property type="nucleotide sequence ID" value="NZ_JAOUSF010000003.1"/>
</dbReference>
<accession>A0AAE3LR09</accession>
<name>A0AAE3LR09_9BACI</name>
<keyword evidence="3" id="KW-1185">Reference proteome</keyword>
<gene>
    <name evidence="2" type="ORF">OEV98_10885</name>
</gene>
<feature type="domain" description="WYL" evidence="1">
    <location>
        <begin position="6"/>
        <end position="62"/>
    </location>
</feature>
<dbReference type="PROSITE" id="PS52050">
    <property type="entry name" value="WYL"/>
    <property type="match status" value="1"/>
</dbReference>
<sequence length="71" mass="8294">MNSLFLRAIENGEKLEMIYQSDKGILTQRIIGVRKIGKEYIQAYCYTKHQIRTFKINNILSIAPIRHKRGA</sequence>
<proteinExistence type="predicted"/>
<dbReference type="Proteomes" id="UP001209318">
    <property type="component" value="Unassembled WGS sequence"/>
</dbReference>
<protein>
    <recommendedName>
        <fullName evidence="1">WYL domain-containing protein</fullName>
    </recommendedName>
</protein>
<dbReference type="InterPro" id="IPR026881">
    <property type="entry name" value="WYL_dom"/>
</dbReference>
<dbReference type="Pfam" id="PF13280">
    <property type="entry name" value="WYL"/>
    <property type="match status" value="1"/>
</dbReference>